<accession>A0ABD2LRJ1</accession>
<dbReference type="PANTHER" id="PTHR12066">
    <property type="entry name" value="TELOMERASE REVERSE TRANSCRIPTASE"/>
    <property type="match status" value="1"/>
</dbReference>
<evidence type="ECO:0000313" key="5">
    <source>
        <dbReference type="Proteomes" id="UP001620626"/>
    </source>
</evidence>
<dbReference type="PROSITE" id="PS50878">
    <property type="entry name" value="RT_POL"/>
    <property type="match status" value="1"/>
</dbReference>
<keyword evidence="5" id="KW-1185">Reference proteome</keyword>
<dbReference type="EMBL" id="JBICBT010000305">
    <property type="protein sequence ID" value="KAL3117860.1"/>
    <property type="molecule type" value="Genomic_DNA"/>
</dbReference>
<dbReference type="PRINTS" id="PR01365">
    <property type="entry name" value="TELOMERASERT"/>
</dbReference>
<dbReference type="GO" id="GO:0003964">
    <property type="term" value="F:RNA-directed DNA polymerase activity"/>
    <property type="evidence" value="ECO:0007669"/>
    <property type="project" value="UniProtKB-KW"/>
</dbReference>
<proteinExistence type="inferred from homology"/>
<comment type="caution">
    <text evidence="4">The sequence shown here is derived from an EMBL/GenBank/DDBJ whole genome shotgun (WGS) entry which is preliminary data.</text>
</comment>
<keyword evidence="1" id="KW-0695">RNA-directed DNA polymerase</keyword>
<evidence type="ECO:0000256" key="1">
    <source>
        <dbReference type="RuleBase" id="RU365061"/>
    </source>
</evidence>
<dbReference type="Pfam" id="PF00078">
    <property type="entry name" value="RVT_1"/>
    <property type="match status" value="1"/>
</dbReference>
<sequence>MMSEGTEERKGEKRRRHRKKYRRQKRTSLNEDHLKLLFTLNTDDKFWNVKKVTEIINRPKGPMLYGEEGSQWLSSRNDTHLLLEELFSPQCIHVLGQVNPRVLDDVRVKLRFLMPKIGRIRFRRVLNDHIPAHKGQKCAYLISNPLERRQLHAFVTKLFVLLFNAELLDHSNVKMFCENIATTFTDLRNRGFLMSRTQILKGIRFDQILWLKGLHFQLKRSIVLNILKSFLNLFTRIFTDVWRRICSQSFDLLRAERKLRFLLATDALPDLDDQIHKLIFLPKKCSVRPIVILRNARLKNKLNIIHAVLRFLIGQCSLLSEWGISNLRLFAFAFRRLSLQYTRGPQKGQRMHFCTADLNNCYTSFEHKVLDEILRKITPTESKFVIVSVQVTSKIYKYRKTKTEAGLSYDDAFSRIICKGSEEFNSPFKSEISSVEFLKMITQFAMRTVIREPFCALTSSAQNRPLRQRLFVSGRGIGQGSSLSVALCNLYLGWVERQISLRSPEIGLTNCAITPFCCRYMDDYLIISDKRERIEKLIDNLMCEMPKFGLYFGKVNISFQLQCQSDRIKPMKSKDKLQWCGLAINRRTLSLTVDYCRYRQRRPSISFPSSALRSSDHFNFICNTIKRALNGRMNLLRNCARVWSAKRRTSLRRDFCRFAHSHYIRQILQRFSLNPKDVFVRDFLSQLSRYIWNGFRKRSLPSQLASSLICNGPVVIFQV</sequence>
<keyword evidence="1" id="KW-0479">Metal-binding</keyword>
<dbReference type="EC" id="2.7.7.49" evidence="1"/>
<dbReference type="InterPro" id="IPR000477">
    <property type="entry name" value="RT_dom"/>
</dbReference>
<keyword evidence="1" id="KW-0808">Transferase</keyword>
<dbReference type="GO" id="GO:0046872">
    <property type="term" value="F:metal ion binding"/>
    <property type="evidence" value="ECO:0007669"/>
    <property type="project" value="UniProtKB-KW"/>
</dbReference>
<keyword evidence="1" id="KW-0779">Telomere</keyword>
<evidence type="ECO:0000256" key="2">
    <source>
        <dbReference type="SAM" id="MobiDB-lite"/>
    </source>
</evidence>
<dbReference type="GO" id="GO:0000781">
    <property type="term" value="C:chromosome, telomeric region"/>
    <property type="evidence" value="ECO:0007669"/>
    <property type="project" value="UniProtKB-SubCell"/>
</dbReference>
<organism evidence="4 5">
    <name type="scientific">Heterodera trifolii</name>
    <dbReference type="NCBI Taxonomy" id="157864"/>
    <lineage>
        <taxon>Eukaryota</taxon>
        <taxon>Metazoa</taxon>
        <taxon>Ecdysozoa</taxon>
        <taxon>Nematoda</taxon>
        <taxon>Chromadorea</taxon>
        <taxon>Rhabditida</taxon>
        <taxon>Tylenchina</taxon>
        <taxon>Tylenchomorpha</taxon>
        <taxon>Tylenchoidea</taxon>
        <taxon>Heteroderidae</taxon>
        <taxon>Heteroderinae</taxon>
        <taxon>Heterodera</taxon>
    </lineage>
</organism>
<name>A0ABD2LRJ1_9BILA</name>
<gene>
    <name evidence="4" type="ORF">niasHT_006292</name>
</gene>
<evidence type="ECO:0000313" key="4">
    <source>
        <dbReference type="EMBL" id="KAL3117860.1"/>
    </source>
</evidence>
<protein>
    <recommendedName>
        <fullName evidence="1">Telomerase reverse transcriptase</fullName>
        <ecNumber evidence="1">2.7.7.49</ecNumber>
    </recommendedName>
    <alternativeName>
        <fullName evidence="1">Telomerase catalytic subunit</fullName>
    </alternativeName>
</protein>
<comment type="subcellular location">
    <subcellularLocation>
        <location evidence="1">Nucleus</location>
    </subcellularLocation>
    <subcellularLocation>
        <location evidence="1">Chromosome</location>
        <location evidence="1">Telomere</location>
    </subcellularLocation>
</comment>
<feature type="compositionally biased region" description="Basic and acidic residues" evidence="2">
    <location>
        <begin position="1"/>
        <end position="11"/>
    </location>
</feature>
<comment type="similarity">
    <text evidence="1">Belongs to the reverse transcriptase family. Telomerase subfamily.</text>
</comment>
<keyword evidence="1" id="KW-0158">Chromosome</keyword>
<evidence type="ECO:0000259" key="3">
    <source>
        <dbReference type="PROSITE" id="PS50878"/>
    </source>
</evidence>
<dbReference type="AlphaFoldDB" id="A0ABD2LRJ1"/>
<comment type="function">
    <text evidence="1">Telomerase is a ribonucleoprotein enzyme essential for the replication of chromosome termini in most eukaryotes. It elongates telomeres. It is a reverse transcriptase that adds simple sequence repeats to chromosome ends by copying a template sequence within the RNA component of the enzyme.</text>
</comment>
<feature type="domain" description="Reverse transcriptase" evidence="3">
    <location>
        <begin position="262"/>
        <end position="584"/>
    </location>
</feature>
<keyword evidence="1" id="KW-0539">Nucleus</keyword>
<keyword evidence="1" id="KW-0548">Nucleotidyltransferase</keyword>
<dbReference type="PANTHER" id="PTHR12066:SF0">
    <property type="entry name" value="TELOMERASE REVERSE TRANSCRIPTASE"/>
    <property type="match status" value="1"/>
</dbReference>
<dbReference type="GO" id="GO:0005634">
    <property type="term" value="C:nucleus"/>
    <property type="evidence" value="ECO:0007669"/>
    <property type="project" value="UniProtKB-SubCell"/>
</dbReference>
<keyword evidence="1" id="KW-0460">Magnesium</keyword>
<feature type="compositionally biased region" description="Basic residues" evidence="2">
    <location>
        <begin position="12"/>
        <end position="25"/>
    </location>
</feature>
<comment type="catalytic activity">
    <reaction evidence="1">
        <text>DNA(n) + a 2'-deoxyribonucleoside 5'-triphosphate = DNA(n+1) + diphosphate</text>
        <dbReference type="Rhea" id="RHEA:22508"/>
        <dbReference type="Rhea" id="RHEA-COMP:17339"/>
        <dbReference type="Rhea" id="RHEA-COMP:17340"/>
        <dbReference type="ChEBI" id="CHEBI:33019"/>
        <dbReference type="ChEBI" id="CHEBI:61560"/>
        <dbReference type="ChEBI" id="CHEBI:173112"/>
        <dbReference type="EC" id="2.7.7.49"/>
    </reaction>
</comment>
<dbReference type="Proteomes" id="UP001620626">
    <property type="component" value="Unassembled WGS sequence"/>
</dbReference>
<dbReference type="InterPro" id="IPR003545">
    <property type="entry name" value="Telomerase_RT"/>
</dbReference>
<feature type="region of interest" description="Disordered" evidence="2">
    <location>
        <begin position="1"/>
        <end position="25"/>
    </location>
</feature>
<reference evidence="4 5" key="1">
    <citation type="submission" date="2024-10" db="EMBL/GenBank/DDBJ databases">
        <authorList>
            <person name="Kim D."/>
        </authorList>
    </citation>
    <scope>NUCLEOTIDE SEQUENCE [LARGE SCALE GENOMIC DNA]</scope>
    <source>
        <strain evidence="4">BH-2024</strain>
    </source>
</reference>